<feature type="domain" description="Peptidase S8/S53" evidence="8">
    <location>
        <begin position="30"/>
        <end position="277"/>
    </location>
</feature>
<reference evidence="9 10" key="1">
    <citation type="submission" date="2020-08" db="EMBL/GenBank/DDBJ databases">
        <title>Sequencing the genomes of 1000 actinobacteria strains.</title>
        <authorList>
            <person name="Klenk H.-P."/>
        </authorList>
    </citation>
    <scope>NUCLEOTIDE SEQUENCE [LARGE SCALE GENOMIC DNA]</scope>
    <source>
        <strain evidence="9 10">DSM 45823</strain>
    </source>
</reference>
<keyword evidence="7" id="KW-0812">Transmembrane</keyword>
<dbReference type="InterPro" id="IPR015500">
    <property type="entry name" value="Peptidase_S8_subtilisin-rel"/>
</dbReference>
<feature type="region of interest" description="Disordered" evidence="6">
    <location>
        <begin position="57"/>
        <end position="76"/>
    </location>
</feature>
<dbReference type="SUPFAM" id="SSF52743">
    <property type="entry name" value="Subtilisin-like"/>
    <property type="match status" value="1"/>
</dbReference>
<feature type="region of interest" description="Disordered" evidence="6">
    <location>
        <begin position="307"/>
        <end position="328"/>
    </location>
</feature>
<dbReference type="InterPro" id="IPR036852">
    <property type="entry name" value="Peptidase_S8/S53_dom_sf"/>
</dbReference>
<keyword evidence="3 5" id="KW-0378">Hydrolase</keyword>
<protein>
    <submittedName>
        <fullName evidence="9">Subtilisin family serine protease</fullName>
    </submittedName>
</protein>
<proteinExistence type="inferred from homology"/>
<comment type="similarity">
    <text evidence="1 5">Belongs to the peptidase S8 family.</text>
</comment>
<organism evidence="9 10">
    <name type="scientific">Thermomonospora cellulosilytica</name>
    <dbReference type="NCBI Taxonomy" id="1411118"/>
    <lineage>
        <taxon>Bacteria</taxon>
        <taxon>Bacillati</taxon>
        <taxon>Actinomycetota</taxon>
        <taxon>Actinomycetes</taxon>
        <taxon>Streptosporangiales</taxon>
        <taxon>Thermomonosporaceae</taxon>
        <taxon>Thermomonospora</taxon>
    </lineage>
</organism>
<evidence type="ECO:0000256" key="3">
    <source>
        <dbReference type="ARBA" id="ARBA00022801"/>
    </source>
</evidence>
<feature type="compositionally biased region" description="Pro residues" evidence="6">
    <location>
        <begin position="388"/>
        <end position="411"/>
    </location>
</feature>
<evidence type="ECO:0000259" key="8">
    <source>
        <dbReference type="Pfam" id="PF00082"/>
    </source>
</evidence>
<name>A0A7W3MWG7_9ACTN</name>
<dbReference type="PROSITE" id="PS00136">
    <property type="entry name" value="SUBTILASE_ASP"/>
    <property type="match status" value="1"/>
</dbReference>
<dbReference type="RefSeq" id="WP_246442067.1">
    <property type="nucleotide sequence ID" value="NZ_JACJII010000001.1"/>
</dbReference>
<feature type="transmembrane region" description="Helical" evidence="7">
    <location>
        <begin position="335"/>
        <end position="355"/>
    </location>
</feature>
<dbReference type="PANTHER" id="PTHR43806:SF11">
    <property type="entry name" value="CEREVISIN-RELATED"/>
    <property type="match status" value="1"/>
</dbReference>
<keyword evidence="2 5" id="KW-0645">Protease</keyword>
<dbReference type="InterPro" id="IPR050131">
    <property type="entry name" value="Peptidase_S8_subtilisin-like"/>
</dbReference>
<feature type="active site" description="Charge relay system" evidence="5">
    <location>
        <position position="39"/>
    </location>
</feature>
<dbReference type="PANTHER" id="PTHR43806">
    <property type="entry name" value="PEPTIDASE S8"/>
    <property type="match status" value="1"/>
</dbReference>
<evidence type="ECO:0000256" key="7">
    <source>
        <dbReference type="SAM" id="Phobius"/>
    </source>
</evidence>
<feature type="compositionally biased region" description="Basic and acidic residues" evidence="6">
    <location>
        <begin position="66"/>
        <end position="76"/>
    </location>
</feature>
<evidence type="ECO:0000256" key="1">
    <source>
        <dbReference type="ARBA" id="ARBA00011073"/>
    </source>
</evidence>
<evidence type="ECO:0000313" key="9">
    <source>
        <dbReference type="EMBL" id="MBA9003177.1"/>
    </source>
</evidence>
<comment type="caution">
    <text evidence="9">The sequence shown here is derived from an EMBL/GenBank/DDBJ whole genome shotgun (WGS) entry which is preliminary data.</text>
</comment>
<sequence>MAATAPQPLPQQWWFGTWAVHNELWAHSKGQGVTVAVLDTGVEADLPELSGAVLAGANFESGGGDGRTDTDPHETNGHGTGISVLIASRGGNSGFLGIAPEARILPIVTQSARAYAKGLRFAADRGAKVINMSQGLPGPCPAELQEAVRYAIERDAVIVTAAGNDGLEGNPSLHPANCKGVLSVGAADVNARPWEKTERQPYVDIAGPGVAASTVVRNGTLQQGISGTSISAALTSGVVALVRSKYPQMRNREVVQKLVASAKDIGPTGRDDMTGYGFIRPYRIFEGKLPQNTGNPVFEEYDAWAKANPAKDRPGGDAAPSPQSSSGIGQTLSDLSGVLAFAGGGLVLLVAVLFARSRQRRTAMATGAGGLPGAPHGGMPPAMMPGAGIPPAPGQMPGPPPAMGAPGPMVPPQGGGLPPQGAPQYQPPQQAPGYGPPQGYGPPPAMGGGYVPPQQRGDAPHQPGEYQQQPPPQH</sequence>
<dbReference type="Proteomes" id="UP000539313">
    <property type="component" value="Unassembled WGS sequence"/>
</dbReference>
<dbReference type="EMBL" id="JACJII010000001">
    <property type="protein sequence ID" value="MBA9003177.1"/>
    <property type="molecule type" value="Genomic_DNA"/>
</dbReference>
<feature type="active site" description="Charge relay system" evidence="5">
    <location>
        <position position="78"/>
    </location>
</feature>
<evidence type="ECO:0000256" key="4">
    <source>
        <dbReference type="ARBA" id="ARBA00022825"/>
    </source>
</evidence>
<accession>A0A7W3MWG7</accession>
<feature type="active site" description="Charge relay system" evidence="5">
    <location>
        <position position="229"/>
    </location>
</feature>
<dbReference type="AlphaFoldDB" id="A0A7W3MWG7"/>
<dbReference type="PROSITE" id="PS51892">
    <property type="entry name" value="SUBTILASE"/>
    <property type="match status" value="1"/>
</dbReference>
<keyword evidence="4 5" id="KW-0720">Serine protease</keyword>
<gene>
    <name evidence="9" type="ORF">HNR21_002059</name>
</gene>
<dbReference type="Pfam" id="PF00082">
    <property type="entry name" value="Peptidase_S8"/>
    <property type="match status" value="1"/>
</dbReference>
<keyword evidence="10" id="KW-1185">Reference proteome</keyword>
<keyword evidence="7" id="KW-0472">Membrane</keyword>
<dbReference type="GO" id="GO:0004252">
    <property type="term" value="F:serine-type endopeptidase activity"/>
    <property type="evidence" value="ECO:0007669"/>
    <property type="project" value="UniProtKB-UniRule"/>
</dbReference>
<dbReference type="InterPro" id="IPR023827">
    <property type="entry name" value="Peptidase_S8_Asp-AS"/>
</dbReference>
<keyword evidence="7" id="KW-1133">Transmembrane helix</keyword>
<evidence type="ECO:0000256" key="2">
    <source>
        <dbReference type="ARBA" id="ARBA00022670"/>
    </source>
</evidence>
<dbReference type="PRINTS" id="PR00723">
    <property type="entry name" value="SUBTILISIN"/>
</dbReference>
<dbReference type="CDD" id="cd00306">
    <property type="entry name" value="Peptidases_S8_S53"/>
    <property type="match status" value="1"/>
</dbReference>
<feature type="compositionally biased region" description="Low complexity" evidence="6">
    <location>
        <begin position="377"/>
        <end position="387"/>
    </location>
</feature>
<dbReference type="InterPro" id="IPR000209">
    <property type="entry name" value="Peptidase_S8/S53_dom"/>
</dbReference>
<feature type="compositionally biased region" description="Gly residues" evidence="6">
    <location>
        <begin position="367"/>
        <end position="376"/>
    </location>
</feature>
<evidence type="ECO:0000313" key="10">
    <source>
        <dbReference type="Proteomes" id="UP000539313"/>
    </source>
</evidence>
<dbReference type="GO" id="GO:0006508">
    <property type="term" value="P:proteolysis"/>
    <property type="evidence" value="ECO:0007669"/>
    <property type="project" value="UniProtKB-KW"/>
</dbReference>
<feature type="region of interest" description="Disordered" evidence="6">
    <location>
        <begin position="365"/>
        <end position="474"/>
    </location>
</feature>
<dbReference type="Gene3D" id="3.40.50.200">
    <property type="entry name" value="Peptidase S8/S53 domain"/>
    <property type="match status" value="1"/>
</dbReference>
<evidence type="ECO:0000256" key="5">
    <source>
        <dbReference type="PROSITE-ProRule" id="PRU01240"/>
    </source>
</evidence>
<evidence type="ECO:0000256" key="6">
    <source>
        <dbReference type="SAM" id="MobiDB-lite"/>
    </source>
</evidence>